<sequence>MSSMVLSADVQRATADPPPRVVLVNLLQPHQLYMEYSCVPPGFRFHPTDEELVGYYLRKKVASQMIDLMLSGTSISIESNHGTLKLSHEDRFDDGRGVSSIVAIDNNNNSDMALMILQSSREERNKLNEFLNSSSDLISGYAYLLNEREFCLETFDP</sequence>
<evidence type="ECO:0000313" key="7">
    <source>
        <dbReference type="Proteomes" id="UP001396334"/>
    </source>
</evidence>
<dbReference type="InterPro" id="IPR003441">
    <property type="entry name" value="NAC-dom"/>
</dbReference>
<accession>A0ABR2NPV4</accession>
<evidence type="ECO:0000256" key="4">
    <source>
        <dbReference type="ARBA" id="ARBA00023242"/>
    </source>
</evidence>
<evidence type="ECO:0000256" key="3">
    <source>
        <dbReference type="ARBA" id="ARBA00023163"/>
    </source>
</evidence>
<feature type="domain" description="NAC" evidence="5">
    <location>
        <begin position="40"/>
        <end position="67"/>
    </location>
</feature>
<keyword evidence="4" id="KW-0539">Nucleus</keyword>
<evidence type="ECO:0000256" key="2">
    <source>
        <dbReference type="ARBA" id="ARBA00023125"/>
    </source>
</evidence>
<proteinExistence type="predicted"/>
<evidence type="ECO:0000256" key="1">
    <source>
        <dbReference type="ARBA" id="ARBA00023015"/>
    </source>
</evidence>
<keyword evidence="7" id="KW-1185">Reference proteome</keyword>
<dbReference type="SUPFAM" id="SSF101941">
    <property type="entry name" value="NAC domain"/>
    <property type="match status" value="1"/>
</dbReference>
<protein>
    <recommendedName>
        <fullName evidence="5">NAC domain-containing protein</fullName>
    </recommendedName>
</protein>
<evidence type="ECO:0000313" key="6">
    <source>
        <dbReference type="EMBL" id="KAK8978199.1"/>
    </source>
</evidence>
<keyword evidence="2" id="KW-0238">DNA-binding</keyword>
<evidence type="ECO:0000259" key="5">
    <source>
        <dbReference type="Pfam" id="PF02365"/>
    </source>
</evidence>
<name>A0ABR2NPV4_9ROSI</name>
<dbReference type="InterPro" id="IPR036093">
    <property type="entry name" value="NAC_dom_sf"/>
</dbReference>
<reference evidence="6 7" key="1">
    <citation type="journal article" date="2024" name="G3 (Bethesda)">
        <title>Genome assembly of Hibiscus sabdariffa L. provides insights into metabolisms of medicinal natural products.</title>
        <authorList>
            <person name="Kim T."/>
        </authorList>
    </citation>
    <scope>NUCLEOTIDE SEQUENCE [LARGE SCALE GENOMIC DNA]</scope>
    <source>
        <strain evidence="6">TK-2024</strain>
        <tissue evidence="6">Old leaves</tissue>
    </source>
</reference>
<dbReference type="EMBL" id="JBBPBN010000114">
    <property type="protein sequence ID" value="KAK8978199.1"/>
    <property type="molecule type" value="Genomic_DNA"/>
</dbReference>
<keyword evidence="3" id="KW-0804">Transcription</keyword>
<keyword evidence="1" id="KW-0805">Transcription regulation</keyword>
<organism evidence="6 7">
    <name type="scientific">Hibiscus sabdariffa</name>
    <name type="common">roselle</name>
    <dbReference type="NCBI Taxonomy" id="183260"/>
    <lineage>
        <taxon>Eukaryota</taxon>
        <taxon>Viridiplantae</taxon>
        <taxon>Streptophyta</taxon>
        <taxon>Embryophyta</taxon>
        <taxon>Tracheophyta</taxon>
        <taxon>Spermatophyta</taxon>
        <taxon>Magnoliopsida</taxon>
        <taxon>eudicotyledons</taxon>
        <taxon>Gunneridae</taxon>
        <taxon>Pentapetalae</taxon>
        <taxon>rosids</taxon>
        <taxon>malvids</taxon>
        <taxon>Malvales</taxon>
        <taxon>Malvaceae</taxon>
        <taxon>Malvoideae</taxon>
        <taxon>Hibiscus</taxon>
    </lineage>
</organism>
<comment type="caution">
    <text evidence="6">The sequence shown here is derived from an EMBL/GenBank/DDBJ whole genome shotgun (WGS) entry which is preliminary data.</text>
</comment>
<dbReference type="Proteomes" id="UP001396334">
    <property type="component" value="Unassembled WGS sequence"/>
</dbReference>
<gene>
    <name evidence="6" type="ORF">V6N11_062991</name>
</gene>
<dbReference type="Pfam" id="PF02365">
    <property type="entry name" value="NAM"/>
    <property type="match status" value="1"/>
</dbReference>